<dbReference type="OrthoDB" id="4328740at2"/>
<keyword evidence="2" id="KW-1185">Reference proteome</keyword>
<reference evidence="1 2" key="1">
    <citation type="journal article" date="2014" name="Proc. Natl. Acad. Sci. U.S.A.">
        <title>Functional type 2 photosynthetic reaction centers found in the rare bacterial phylum Gemmatimonadetes.</title>
        <authorList>
            <person name="Zeng Y."/>
            <person name="Feng F."/>
            <person name="Medova H."/>
            <person name="Dean J."/>
            <person name="Koblizek M."/>
        </authorList>
    </citation>
    <scope>NUCLEOTIDE SEQUENCE [LARGE SCALE GENOMIC DNA]</scope>
    <source>
        <strain evidence="1 2">AP64</strain>
    </source>
</reference>
<name>A0A143BMS2_9BACT</name>
<sequence length="265" mass="28062">MQVDTQVDMQPSNPHLTTERVAAFDHEPFTAEELAHLAGCEACRAERDAVAALVGLAGALGQRESDAQAPRLVEWEQIAAGLRGDTPVVSAPVRAAAPARRHWAPLFRQAAAALLLVAGGAVVGRLTGTMSAARASGASLADASLGAVAESLDAAGVAVRPVAFGNEKDFGSVDEATGVLFRAQRDYERASLWLASNDTTLRDSEVYRTRLAALDQMMEASRAALRDAPQDPVLNHYYLAAYTAREATLQALGGALPVDKIIERY</sequence>
<protein>
    <recommendedName>
        <fullName evidence="3">Zinc-finger domain-containing protein</fullName>
    </recommendedName>
</protein>
<dbReference type="eggNOG" id="ENOG5034048">
    <property type="taxonomic scope" value="Bacteria"/>
</dbReference>
<dbReference type="Proteomes" id="UP000076404">
    <property type="component" value="Chromosome"/>
</dbReference>
<proteinExistence type="predicted"/>
<dbReference type="AlphaFoldDB" id="A0A143BMS2"/>
<dbReference type="KEGG" id="gph:GEMMAAP_15280"/>
<accession>A0A143BMS2</accession>
<reference evidence="1 2" key="2">
    <citation type="journal article" date="2016" name="Environ. Microbiol. Rep.">
        <title>Metagenomic evidence for the presence of phototrophic Gemmatimonadetes bacteria in diverse environments.</title>
        <authorList>
            <person name="Zeng Y."/>
            <person name="Baumbach J."/>
            <person name="Barbosa E.G."/>
            <person name="Azevedo V."/>
            <person name="Zhang C."/>
            <person name="Koblizek M."/>
        </authorList>
    </citation>
    <scope>NUCLEOTIDE SEQUENCE [LARGE SCALE GENOMIC DNA]</scope>
    <source>
        <strain evidence="1 2">AP64</strain>
    </source>
</reference>
<evidence type="ECO:0000313" key="2">
    <source>
        <dbReference type="Proteomes" id="UP000076404"/>
    </source>
</evidence>
<evidence type="ECO:0008006" key="3">
    <source>
        <dbReference type="Google" id="ProtNLM"/>
    </source>
</evidence>
<dbReference type="EMBL" id="CP011454">
    <property type="protein sequence ID" value="AMW05790.1"/>
    <property type="molecule type" value="Genomic_DNA"/>
</dbReference>
<dbReference type="RefSeq" id="WP_026848491.1">
    <property type="nucleotide sequence ID" value="NZ_CP011454.1"/>
</dbReference>
<organism evidence="1 2">
    <name type="scientific">Gemmatimonas phototrophica</name>
    <dbReference type="NCBI Taxonomy" id="1379270"/>
    <lineage>
        <taxon>Bacteria</taxon>
        <taxon>Pseudomonadati</taxon>
        <taxon>Gemmatimonadota</taxon>
        <taxon>Gemmatimonadia</taxon>
        <taxon>Gemmatimonadales</taxon>
        <taxon>Gemmatimonadaceae</taxon>
        <taxon>Gemmatimonas</taxon>
    </lineage>
</organism>
<evidence type="ECO:0000313" key="1">
    <source>
        <dbReference type="EMBL" id="AMW05790.1"/>
    </source>
</evidence>
<gene>
    <name evidence="1" type="ORF">GEMMAAP_15280</name>
</gene>